<dbReference type="Pfam" id="PF13030">
    <property type="entry name" value="DUF3891"/>
    <property type="match status" value="1"/>
</dbReference>
<evidence type="ECO:0000313" key="2">
    <source>
        <dbReference type="Proteomes" id="UP001057753"/>
    </source>
</evidence>
<reference evidence="1" key="1">
    <citation type="submission" date="2020-06" db="EMBL/GenBank/DDBJ databases">
        <title>Insight into the genomes of haloalkaliphilic bacilli from Kenyan soda lakes.</title>
        <authorList>
            <person name="Mwirichia R."/>
            <person name="Villamizar G.C."/>
            <person name="Poehlein A."/>
            <person name="Mugweru J."/>
            <person name="Kipnyargis A."/>
            <person name="Kiplimo D."/>
            <person name="Orwa P."/>
            <person name="Daniel R."/>
        </authorList>
    </citation>
    <scope>NUCLEOTIDE SEQUENCE</scope>
    <source>
        <strain evidence="1">B1096_S55</strain>
    </source>
</reference>
<organism evidence="1 2">
    <name type="scientific">Salipaludibacillus agaradhaerens</name>
    <name type="common">Bacillus agaradhaerens</name>
    <dbReference type="NCBI Taxonomy" id="76935"/>
    <lineage>
        <taxon>Bacteria</taxon>
        <taxon>Bacillati</taxon>
        <taxon>Bacillota</taxon>
        <taxon>Bacilli</taxon>
        <taxon>Bacillales</taxon>
        <taxon>Bacillaceae</taxon>
    </lineage>
</organism>
<accession>A0A9Q4FYY1</accession>
<sequence length="257" mass="30629">MITREDGEGVICIEQNEHGLISGQLVHQWRDDLFLRPDLKPRVTYAITHHDRSWIPLDRKLEYSEEEGKVASFIDYPLKRKLRAYEQGVHQFLKEDVYAAYLISRHYASFFENGEEKEGVPFMAQEKQRQKRLFSQLLYKDISLTKEEETFHFDLLQLCDNLSLYLCMNTWGASKEEEISWFKTGFPQRLRPLNGEKFQAFWQSETEVRLTPFPFHTNRLHIRLPYKKLIKKRLTKTTVTEEYKKAPVNYHPIVITP</sequence>
<protein>
    <submittedName>
        <fullName evidence="1">DUF3891 family protein</fullName>
    </submittedName>
</protein>
<proteinExistence type="predicted"/>
<comment type="caution">
    <text evidence="1">The sequence shown here is derived from an EMBL/GenBank/DDBJ whole genome shotgun (WGS) entry which is preliminary data.</text>
</comment>
<name>A0A9Q4FYY1_SALAG</name>
<dbReference type="InterPro" id="IPR024992">
    <property type="entry name" value="DUF3891"/>
</dbReference>
<dbReference type="EMBL" id="JABXYM010000001">
    <property type="protein sequence ID" value="MCR6096214.1"/>
    <property type="molecule type" value="Genomic_DNA"/>
</dbReference>
<keyword evidence="2" id="KW-1185">Reference proteome</keyword>
<gene>
    <name evidence="1" type="ORF">HXA33_06595</name>
</gene>
<dbReference type="Proteomes" id="UP001057753">
    <property type="component" value="Unassembled WGS sequence"/>
</dbReference>
<dbReference type="AlphaFoldDB" id="A0A9Q4FYY1"/>
<evidence type="ECO:0000313" key="1">
    <source>
        <dbReference type="EMBL" id="MCR6096214.1"/>
    </source>
</evidence>
<dbReference type="RefSeq" id="WP_257820862.1">
    <property type="nucleotide sequence ID" value="NZ_JABXYM010000001.1"/>
</dbReference>